<evidence type="ECO:0000313" key="5">
    <source>
        <dbReference type="Proteomes" id="UP000286680"/>
    </source>
</evidence>
<dbReference type="Gene3D" id="3.40.630.30">
    <property type="match status" value="1"/>
</dbReference>
<accession>A0AA94JCS8</accession>
<dbReference type="RefSeq" id="WP_126820262.1">
    <property type="nucleotide sequence ID" value="NZ_PIPS01000003.1"/>
</dbReference>
<dbReference type="CDD" id="cd04301">
    <property type="entry name" value="NAT_SF"/>
    <property type="match status" value="1"/>
</dbReference>
<sequence length="155" mass="17722">MSNRPQHTRTADVVIRKMQAHEMSAVADIWFAASVQSHDFVPREFWSALLPTLTTEYLPSRDTQVAVLKSKVVGFVSLFEHHLDALFVLPSLQGNGIGSKLLTWALTQEENLSVCVFKKNDRALMFYQRHGFVHQYGRIESNTGEIELKLVHKRE</sequence>
<dbReference type="AlphaFoldDB" id="A0AA94JCS8"/>
<dbReference type="EMBL" id="PIPS01000003">
    <property type="protein sequence ID" value="RUO42591.1"/>
    <property type="molecule type" value="Genomic_DNA"/>
</dbReference>
<keyword evidence="2" id="KW-0012">Acyltransferase</keyword>
<keyword evidence="5" id="KW-1185">Reference proteome</keyword>
<evidence type="ECO:0000313" key="4">
    <source>
        <dbReference type="EMBL" id="RUO42591.1"/>
    </source>
</evidence>
<dbReference type="GO" id="GO:0016747">
    <property type="term" value="F:acyltransferase activity, transferring groups other than amino-acyl groups"/>
    <property type="evidence" value="ECO:0007669"/>
    <property type="project" value="InterPro"/>
</dbReference>
<dbReference type="Pfam" id="PF13508">
    <property type="entry name" value="Acetyltransf_7"/>
    <property type="match status" value="1"/>
</dbReference>
<comment type="caution">
    <text evidence="4">The sequence shown here is derived from an EMBL/GenBank/DDBJ whole genome shotgun (WGS) entry which is preliminary data.</text>
</comment>
<organism evidence="4 5">
    <name type="scientific">Idiomarina aquatica</name>
    <dbReference type="NCBI Taxonomy" id="1327752"/>
    <lineage>
        <taxon>Bacteria</taxon>
        <taxon>Pseudomonadati</taxon>
        <taxon>Pseudomonadota</taxon>
        <taxon>Gammaproteobacteria</taxon>
        <taxon>Alteromonadales</taxon>
        <taxon>Idiomarinaceae</taxon>
        <taxon>Idiomarina</taxon>
    </lineage>
</organism>
<proteinExistence type="predicted"/>
<feature type="domain" description="N-acetyltransferase" evidence="3">
    <location>
        <begin position="13"/>
        <end position="155"/>
    </location>
</feature>
<dbReference type="PANTHER" id="PTHR43800:SF1">
    <property type="entry name" value="PEPTIDYL-LYSINE N-ACETYLTRANSFERASE YJAB"/>
    <property type="match status" value="1"/>
</dbReference>
<reference evidence="5" key="1">
    <citation type="journal article" date="2018" name="Front. Microbiol.">
        <title>Genome-Based Analysis Reveals the Taxonomy and Diversity of the Family Idiomarinaceae.</title>
        <authorList>
            <person name="Liu Y."/>
            <person name="Lai Q."/>
            <person name="Shao Z."/>
        </authorList>
    </citation>
    <scope>NUCLEOTIDE SEQUENCE [LARGE SCALE GENOMIC DNA]</scope>
    <source>
        <strain evidence="5">SN-14</strain>
    </source>
</reference>
<dbReference type="PANTHER" id="PTHR43800">
    <property type="entry name" value="PEPTIDYL-LYSINE N-ACETYLTRANSFERASE YJAB"/>
    <property type="match status" value="1"/>
</dbReference>
<dbReference type="InterPro" id="IPR016181">
    <property type="entry name" value="Acyl_CoA_acyltransferase"/>
</dbReference>
<keyword evidence="1" id="KW-0808">Transferase</keyword>
<dbReference type="PROSITE" id="PS51186">
    <property type="entry name" value="GNAT"/>
    <property type="match status" value="1"/>
</dbReference>
<evidence type="ECO:0000256" key="2">
    <source>
        <dbReference type="ARBA" id="ARBA00023315"/>
    </source>
</evidence>
<dbReference type="Proteomes" id="UP000286680">
    <property type="component" value="Unassembled WGS sequence"/>
</dbReference>
<dbReference type="InterPro" id="IPR000182">
    <property type="entry name" value="GNAT_dom"/>
</dbReference>
<gene>
    <name evidence="4" type="ORF">CWE23_10955</name>
</gene>
<dbReference type="SUPFAM" id="SSF55729">
    <property type="entry name" value="Acyl-CoA N-acyltransferases (Nat)"/>
    <property type="match status" value="1"/>
</dbReference>
<name>A0AA94JCS8_9GAMM</name>
<evidence type="ECO:0000256" key="1">
    <source>
        <dbReference type="ARBA" id="ARBA00022679"/>
    </source>
</evidence>
<evidence type="ECO:0000259" key="3">
    <source>
        <dbReference type="PROSITE" id="PS51186"/>
    </source>
</evidence>
<protein>
    <submittedName>
        <fullName evidence="4">GNAT family N-acetyltransferase</fullName>
    </submittedName>
</protein>